<dbReference type="AlphaFoldDB" id="A0A2K9NZ16"/>
<dbReference type="InterPro" id="IPR014710">
    <property type="entry name" value="RmlC-like_jellyroll"/>
</dbReference>
<dbReference type="RefSeq" id="WP_102245223.1">
    <property type="nucleotide sequence ID" value="NZ_CP025704.1"/>
</dbReference>
<evidence type="ECO:0000313" key="3">
    <source>
        <dbReference type="Proteomes" id="UP000235584"/>
    </source>
</evidence>
<feature type="domain" description="Sugar 3,4-ketoisomerase QdtA cupin" evidence="1">
    <location>
        <begin position="7"/>
        <end position="130"/>
    </location>
</feature>
<name>A0A2K9NZ16_BACTC</name>
<evidence type="ECO:0000313" key="2">
    <source>
        <dbReference type="EMBL" id="AUN99934.1"/>
    </source>
</evidence>
<evidence type="ECO:0000259" key="1">
    <source>
        <dbReference type="Pfam" id="PF05523"/>
    </source>
</evidence>
<dbReference type="InterPro" id="IPR008894">
    <property type="entry name" value="QdtA_cupin_dom"/>
</dbReference>
<dbReference type="EMBL" id="CP025704">
    <property type="protein sequence ID" value="AUN99934.1"/>
    <property type="molecule type" value="Genomic_DNA"/>
</dbReference>
<accession>A0A2K9NZ16</accession>
<keyword evidence="2" id="KW-0413">Isomerase</keyword>
<dbReference type="InterPro" id="IPR011051">
    <property type="entry name" value="RmlC_Cupin_sf"/>
</dbReference>
<dbReference type="GO" id="GO:0016853">
    <property type="term" value="F:isomerase activity"/>
    <property type="evidence" value="ECO:0007669"/>
    <property type="project" value="UniProtKB-KW"/>
</dbReference>
<sequence length="140" mass="15937">MDRVKELSVTTIEDGRGELSVFESMKSVPFEIKRVYYIKGMQAGISRGFHAHRKLSQMLICIQGSCRVLTDDAFTKKEVTLSSNSKGLLIKNMVWREMHDFSQDCILMVLASELYDSEDYICDYNCFLNEASPASLTMSL</sequence>
<dbReference type="SUPFAM" id="SSF51182">
    <property type="entry name" value="RmlC-like cupins"/>
    <property type="match status" value="1"/>
</dbReference>
<reference evidence="2 3" key="1">
    <citation type="submission" date="2018-01" db="EMBL/GenBank/DDBJ databases">
        <title>Complete genome sequence of Bacteriovorax stolpii DSM12778.</title>
        <authorList>
            <person name="Tang B."/>
            <person name="Chang J."/>
        </authorList>
    </citation>
    <scope>NUCLEOTIDE SEQUENCE [LARGE SCALE GENOMIC DNA]</scope>
    <source>
        <strain evidence="2 3">DSM 12778</strain>
    </source>
</reference>
<gene>
    <name evidence="2" type="ORF">C0V70_17845</name>
</gene>
<dbReference type="Gene3D" id="2.60.120.10">
    <property type="entry name" value="Jelly Rolls"/>
    <property type="match status" value="1"/>
</dbReference>
<keyword evidence="3" id="KW-1185">Reference proteome</keyword>
<protein>
    <submittedName>
        <fullName evidence="2">dTDP-6-deoxy-3,4-keto-hexulose isomerase</fullName>
    </submittedName>
</protein>
<dbReference type="Pfam" id="PF05523">
    <property type="entry name" value="FdtA"/>
    <property type="match status" value="1"/>
</dbReference>
<dbReference type="KEGG" id="bsto:C0V70_17845"/>
<proteinExistence type="predicted"/>
<organism evidence="2 3">
    <name type="scientific">Bacteriovorax stolpii</name>
    <name type="common">Bdellovibrio stolpii</name>
    <dbReference type="NCBI Taxonomy" id="960"/>
    <lineage>
        <taxon>Bacteria</taxon>
        <taxon>Pseudomonadati</taxon>
        <taxon>Bdellovibrionota</taxon>
        <taxon>Bacteriovoracia</taxon>
        <taxon>Bacteriovoracales</taxon>
        <taxon>Bacteriovoracaceae</taxon>
        <taxon>Bacteriovorax</taxon>
    </lineage>
</organism>
<dbReference type="Proteomes" id="UP000235584">
    <property type="component" value="Chromosome"/>
</dbReference>
<dbReference type="CDD" id="cd20292">
    <property type="entry name" value="cupin_QdtA-like"/>
    <property type="match status" value="1"/>
</dbReference>